<dbReference type="Pfam" id="PF00381">
    <property type="entry name" value="PTS-HPr"/>
    <property type="match status" value="1"/>
</dbReference>
<evidence type="ECO:0000259" key="4">
    <source>
        <dbReference type="PROSITE" id="PS51350"/>
    </source>
</evidence>
<evidence type="ECO:0000313" key="6">
    <source>
        <dbReference type="Proteomes" id="UP000295325"/>
    </source>
</evidence>
<protein>
    <submittedName>
        <fullName evidence="5">Phosphotransferase system HPr (HPr) family protein</fullName>
    </submittedName>
</protein>
<dbReference type="Gene3D" id="3.30.1340.10">
    <property type="entry name" value="HPr-like"/>
    <property type="match status" value="1"/>
</dbReference>
<evidence type="ECO:0000313" key="5">
    <source>
        <dbReference type="EMBL" id="TDT63613.1"/>
    </source>
</evidence>
<keyword evidence="3" id="KW-0598">Phosphotransferase system</keyword>
<sequence length="83" mass="9171">MYSQSITVENKTKLNARPASQFVQAAGKFNSQITIEKNCKNGNLKSILFIANRPSFSHRGLKSRQPGRAFEAITGGNDVARFI</sequence>
<dbReference type="AlphaFoldDB" id="A0A4R7KU75"/>
<dbReference type="PANTHER" id="PTHR33705:SF2">
    <property type="entry name" value="PHOSPHOCARRIER PROTEIN NPR"/>
    <property type="match status" value="1"/>
</dbReference>
<dbReference type="CDD" id="cd00367">
    <property type="entry name" value="PTS-HPr_like"/>
    <property type="match status" value="1"/>
</dbReference>
<evidence type="ECO:0000256" key="2">
    <source>
        <dbReference type="ARBA" id="ARBA00022490"/>
    </source>
</evidence>
<dbReference type="InterPro" id="IPR035895">
    <property type="entry name" value="HPr-like_sf"/>
</dbReference>
<keyword evidence="2" id="KW-0963">Cytoplasm</keyword>
<dbReference type="GO" id="GO:0009401">
    <property type="term" value="P:phosphoenolpyruvate-dependent sugar phosphotransferase system"/>
    <property type="evidence" value="ECO:0007669"/>
    <property type="project" value="UniProtKB-KW"/>
</dbReference>
<dbReference type="Proteomes" id="UP000295325">
    <property type="component" value="Unassembled WGS sequence"/>
</dbReference>
<dbReference type="GO" id="GO:0016740">
    <property type="term" value="F:transferase activity"/>
    <property type="evidence" value="ECO:0007669"/>
    <property type="project" value="UniProtKB-KW"/>
</dbReference>
<dbReference type="GO" id="GO:0005737">
    <property type="term" value="C:cytoplasm"/>
    <property type="evidence" value="ECO:0007669"/>
    <property type="project" value="UniProtKB-SubCell"/>
</dbReference>
<reference evidence="5 6" key="1">
    <citation type="submission" date="2019-03" db="EMBL/GenBank/DDBJ databases">
        <title>Genomic Encyclopedia of Type Strains, Phase IV (KMG-IV): sequencing the most valuable type-strain genomes for metagenomic binning, comparative biology and taxonomic classification.</title>
        <authorList>
            <person name="Goeker M."/>
        </authorList>
    </citation>
    <scope>NUCLEOTIDE SEQUENCE [LARGE SCALE GENOMIC DNA]</scope>
    <source>
        <strain evidence="5 6">DSM 24455</strain>
    </source>
</reference>
<proteinExistence type="predicted"/>
<dbReference type="PANTHER" id="PTHR33705">
    <property type="entry name" value="PHOSPHOCARRIER PROTEIN HPR"/>
    <property type="match status" value="1"/>
</dbReference>
<gene>
    <name evidence="5" type="ORF">EDD71_10138</name>
</gene>
<keyword evidence="5" id="KW-0808">Transferase</keyword>
<dbReference type="PROSITE" id="PS51350">
    <property type="entry name" value="PTS_HPR_DOM"/>
    <property type="match status" value="1"/>
</dbReference>
<keyword evidence="6" id="KW-1185">Reference proteome</keyword>
<accession>A0A4R7KU75</accession>
<comment type="subcellular location">
    <subcellularLocation>
        <location evidence="1">Cytoplasm</location>
    </subcellularLocation>
</comment>
<dbReference type="SUPFAM" id="SSF55594">
    <property type="entry name" value="HPr-like"/>
    <property type="match status" value="1"/>
</dbReference>
<dbReference type="RefSeq" id="WP_133626740.1">
    <property type="nucleotide sequence ID" value="NZ_SOAZ01000001.1"/>
</dbReference>
<name>A0A4R7KU75_9CLOT</name>
<dbReference type="InterPro" id="IPR050399">
    <property type="entry name" value="HPr"/>
</dbReference>
<evidence type="ECO:0000256" key="3">
    <source>
        <dbReference type="ARBA" id="ARBA00022683"/>
    </source>
</evidence>
<dbReference type="InterPro" id="IPR000032">
    <property type="entry name" value="HPr-like"/>
</dbReference>
<dbReference type="OrthoDB" id="9809047at2"/>
<feature type="domain" description="HPr" evidence="4">
    <location>
        <begin position="1"/>
        <end position="83"/>
    </location>
</feature>
<comment type="caution">
    <text evidence="5">The sequence shown here is derived from an EMBL/GenBank/DDBJ whole genome shotgun (WGS) entry which is preliminary data.</text>
</comment>
<dbReference type="EMBL" id="SOAZ01000001">
    <property type="protein sequence ID" value="TDT63613.1"/>
    <property type="molecule type" value="Genomic_DNA"/>
</dbReference>
<organism evidence="5 6">
    <name type="scientific">Fonticella tunisiensis</name>
    <dbReference type="NCBI Taxonomy" id="1096341"/>
    <lineage>
        <taxon>Bacteria</taxon>
        <taxon>Bacillati</taxon>
        <taxon>Bacillota</taxon>
        <taxon>Clostridia</taxon>
        <taxon>Eubacteriales</taxon>
        <taxon>Clostridiaceae</taxon>
        <taxon>Fonticella</taxon>
    </lineage>
</organism>
<evidence type="ECO:0000256" key="1">
    <source>
        <dbReference type="ARBA" id="ARBA00004496"/>
    </source>
</evidence>